<gene>
    <name evidence="1" type="ORF">ACFO3N_17450</name>
</gene>
<sequence>MNFFKTAIIFLLLQSLNVVGQDIKIIVDKLNYTIVDKIKVTYKVGKNIDNIGELDQSQFKIIKGPSQTSSQSYLNGKTIFEETYSYILEPRNTGKIELPQLEMYLDRQILKSEKLFVNITGTVLTDAEIDEKVKSSNSPYKKYMVGSVFKISLPAYLQKANDLNVKAPFCFRNSTSSIRGYAILETKEDVILSGRKLNPILSFHENTVNELGNDLKKKRISPVESTKENDINFAQTDLTYFDEEINEDSYYFIGSVETKTALYTIIINTSNQNKDKFKADFKKVLYSLKD</sequence>
<accession>A0ABV8ZLU6</accession>
<organism evidence="1 2">
    <name type="scientific">Flavobacterium chungangensis</name>
    <dbReference type="NCBI Taxonomy" id="2708132"/>
    <lineage>
        <taxon>Bacteria</taxon>
        <taxon>Pseudomonadati</taxon>
        <taxon>Bacteroidota</taxon>
        <taxon>Flavobacteriia</taxon>
        <taxon>Flavobacteriales</taxon>
        <taxon>Flavobacteriaceae</taxon>
        <taxon>Flavobacterium</taxon>
    </lineage>
</organism>
<reference evidence="2" key="1">
    <citation type="journal article" date="2019" name="Int. J. Syst. Evol. Microbiol.">
        <title>The Global Catalogue of Microorganisms (GCM) 10K type strain sequencing project: providing services to taxonomists for standard genome sequencing and annotation.</title>
        <authorList>
            <consortium name="The Broad Institute Genomics Platform"/>
            <consortium name="The Broad Institute Genome Sequencing Center for Infectious Disease"/>
            <person name="Wu L."/>
            <person name="Ma J."/>
        </authorList>
    </citation>
    <scope>NUCLEOTIDE SEQUENCE [LARGE SCALE GENOMIC DNA]</scope>
    <source>
        <strain evidence="2">NBRC 103627</strain>
    </source>
</reference>
<name>A0ABV8ZLU6_9FLAO</name>
<evidence type="ECO:0000313" key="1">
    <source>
        <dbReference type="EMBL" id="MFC4478865.1"/>
    </source>
</evidence>
<keyword evidence="2" id="KW-1185">Reference proteome</keyword>
<evidence type="ECO:0000313" key="2">
    <source>
        <dbReference type="Proteomes" id="UP001596003"/>
    </source>
</evidence>
<protein>
    <submittedName>
        <fullName evidence="1">BatD family protein</fullName>
    </submittedName>
</protein>
<proteinExistence type="predicted"/>
<dbReference type="Proteomes" id="UP001596003">
    <property type="component" value="Unassembled WGS sequence"/>
</dbReference>
<dbReference type="Pfam" id="PF13584">
    <property type="entry name" value="BatD"/>
    <property type="match status" value="1"/>
</dbReference>
<dbReference type="RefSeq" id="WP_379799849.1">
    <property type="nucleotide sequence ID" value="NZ_JBHSFY010000011.1"/>
</dbReference>
<dbReference type="EMBL" id="JBHSFY010000011">
    <property type="protein sequence ID" value="MFC4478865.1"/>
    <property type="molecule type" value="Genomic_DNA"/>
</dbReference>
<dbReference type="InterPro" id="IPR025738">
    <property type="entry name" value="BatD"/>
</dbReference>
<comment type="caution">
    <text evidence="1">The sequence shown here is derived from an EMBL/GenBank/DDBJ whole genome shotgun (WGS) entry which is preliminary data.</text>
</comment>